<dbReference type="Proteomes" id="UP000829398">
    <property type="component" value="Chromosome 9"/>
</dbReference>
<dbReference type="EMBL" id="CM039178">
    <property type="protein sequence ID" value="KAH9678748.1"/>
    <property type="molecule type" value="Genomic_DNA"/>
</dbReference>
<gene>
    <name evidence="1" type="ORF">KPL71_025841</name>
</gene>
<reference evidence="2" key="1">
    <citation type="journal article" date="2023" name="Hortic. Res.">
        <title>A chromosome-level phased genome enabling allele-level studies in sweet orange: a case study on citrus Huanglongbing tolerance.</title>
        <authorList>
            <person name="Wu B."/>
            <person name="Yu Q."/>
            <person name="Deng Z."/>
            <person name="Duan Y."/>
            <person name="Luo F."/>
            <person name="Gmitter F. Jr."/>
        </authorList>
    </citation>
    <scope>NUCLEOTIDE SEQUENCE [LARGE SCALE GENOMIC DNA]</scope>
    <source>
        <strain evidence="2">cv. Valencia</strain>
    </source>
</reference>
<evidence type="ECO:0000313" key="2">
    <source>
        <dbReference type="Proteomes" id="UP000829398"/>
    </source>
</evidence>
<organism evidence="1 2">
    <name type="scientific">Citrus sinensis</name>
    <name type="common">Sweet orange</name>
    <name type="synonym">Citrus aurantium var. sinensis</name>
    <dbReference type="NCBI Taxonomy" id="2711"/>
    <lineage>
        <taxon>Eukaryota</taxon>
        <taxon>Viridiplantae</taxon>
        <taxon>Streptophyta</taxon>
        <taxon>Embryophyta</taxon>
        <taxon>Tracheophyta</taxon>
        <taxon>Spermatophyta</taxon>
        <taxon>Magnoliopsida</taxon>
        <taxon>eudicotyledons</taxon>
        <taxon>Gunneridae</taxon>
        <taxon>Pentapetalae</taxon>
        <taxon>rosids</taxon>
        <taxon>malvids</taxon>
        <taxon>Sapindales</taxon>
        <taxon>Rutaceae</taxon>
        <taxon>Aurantioideae</taxon>
        <taxon>Citrus</taxon>
    </lineage>
</organism>
<protein>
    <submittedName>
        <fullName evidence="1">Uncharacterized protein</fullName>
    </submittedName>
</protein>
<keyword evidence="2" id="KW-1185">Reference proteome</keyword>
<sequence>MALDVNATMLHKDVPIPVNETGIINDITPEQNAPNDELVEVDNEIDVNVNNDLSEHYTADPALNLLDNFVHDSTQALAADGSSVSAAEIATSSDQLIQEINAVTKIIKNQPIKDASQLIDADGYFNAILGAHERHSGGLPLGTSCSDFSSMINNCNLSHLEVEENQFTWSYGSVSRGHMEQRLDRALCNLQFYDAWPISKCVVLPRTCSDHSALLISGKSIAKHHLLNTVRNECIFYREKARTKWLSDGDRCSNFFHAFCKAKVARSSLNGLCIDGSLTTNPALISDHIVAYYRNLYTSTGTSSDFAEICSVIPNIVSQEENASLIAIPEADEIKATVFSMDPHIAPGPDGFSGSFYQPCWDIVGADVVNSVQQFFSQGYLLPNLNSNFIVLIPKEPDANEISKFRPIVLGNFIFKIIPKILADRLGKFIARILSPQQTAFIKGRSIVESIGMVSENVNLLDRKILGGNLGLKLDIKKAFDSLEWSFLLHVLRCFGFSEIFIKWVYTLLHSTKLSILINGSPCGFFSCSRGVRQGDPLSPLLFCLAEDVLSRGLTNLLTKVDPLDNSSIKIKVSFTVALMPFKEKISSNLSWDSKKAHFLSIIWEFLSLNVTQNEYIFKVLPIRRHLVTVSWPTVCSPKNKGGLEAFQQHFPTLTTQILAVPLPLEPVDDVLIWEHSSNGMLTFTSCYNSFLGKSPAYQWNAALWSKYIPPKFSILAWKLFHERLSTEDNLRLRGMYIVSACQLCTTMQCEETISHLFFNCHFAKELWELLSFLFNTCPPPPGNVCDLRNFILSKQFPSHTSHMWLMSSLALLYHIWKARNKLKFENTRHSIARIKHQCLSYISHLSKLCPGFVSLPDSFPIYNLLSLSKPLPTSPKIHTILWHPPIFSWVKVNTDDLSKGNSGPISCGAIYRGPHRTFLGCFTMSIRNQPSFYTELYAIICAIEFAYHKGWHSLWLECDSMTTYSCLKSDIFSPPWQLRTRWLNCLIMIKSMRFHCSHIYREGNDVADTLANIDLSFSDFTWWDFPPSELKSLCLMILGEFLSTDFF</sequence>
<evidence type="ECO:0000313" key="1">
    <source>
        <dbReference type="EMBL" id="KAH9678748.1"/>
    </source>
</evidence>
<comment type="caution">
    <text evidence="1">The sequence shown here is derived from an EMBL/GenBank/DDBJ whole genome shotgun (WGS) entry which is preliminary data.</text>
</comment>
<name>A0ACB8HVZ2_CITSI</name>
<accession>A0ACB8HVZ2</accession>
<proteinExistence type="predicted"/>